<feature type="domain" description="Syndetin C-terminal" evidence="10">
    <location>
        <begin position="1380"/>
        <end position="1560"/>
    </location>
</feature>
<dbReference type="Gene3D" id="3.90.25.10">
    <property type="entry name" value="UDP-galactose 4-epimerase, domain 1"/>
    <property type="match status" value="1"/>
</dbReference>
<dbReference type="PANTHER" id="PTHR13258:SF0">
    <property type="entry name" value="SYNDETIN"/>
    <property type="match status" value="1"/>
</dbReference>
<feature type="region of interest" description="Disordered" evidence="9">
    <location>
        <begin position="641"/>
        <end position="660"/>
    </location>
</feature>
<feature type="domain" description="NAD(P)-binding" evidence="12">
    <location>
        <begin position="16"/>
        <end position="327"/>
    </location>
</feature>
<keyword evidence="6 8" id="KW-0175">Coiled coil</keyword>
<dbReference type="GO" id="GO:0008460">
    <property type="term" value="F:dTDP-glucose 4,6-dehydratase activity"/>
    <property type="evidence" value="ECO:0007669"/>
    <property type="project" value="UniProtKB-EC"/>
</dbReference>
<dbReference type="SUPFAM" id="SSF51735">
    <property type="entry name" value="NAD(P)-binding Rossmann-fold domains"/>
    <property type="match status" value="1"/>
</dbReference>
<dbReference type="Pfam" id="PF16363">
    <property type="entry name" value="GDP_Man_Dehyd"/>
    <property type="match status" value="1"/>
</dbReference>
<feature type="compositionally biased region" description="Basic and acidic residues" evidence="9">
    <location>
        <begin position="553"/>
        <end position="573"/>
    </location>
</feature>
<comment type="similarity">
    <text evidence="2">Belongs to the NAD(P)-dependent epimerase/dehydratase family. dTDP-glucose dehydratase subfamily.</text>
</comment>
<protein>
    <recommendedName>
        <fullName evidence="7">dTDP-D-glucose 4,6-dehydratase</fullName>
        <ecNumber evidence="3">4.2.1.46</ecNumber>
    </recommendedName>
</protein>
<evidence type="ECO:0000259" key="10">
    <source>
        <dbReference type="Pfam" id="PF10474"/>
    </source>
</evidence>
<evidence type="ECO:0000256" key="4">
    <source>
        <dbReference type="ARBA" id="ARBA00022448"/>
    </source>
</evidence>
<feature type="compositionally biased region" description="Acidic residues" evidence="9">
    <location>
        <begin position="527"/>
        <end position="552"/>
    </location>
</feature>
<name>A0ABD2I3I3_9BILA</name>
<dbReference type="InterPro" id="IPR019515">
    <property type="entry name" value="VPS54_N"/>
</dbReference>
<evidence type="ECO:0000256" key="9">
    <source>
        <dbReference type="SAM" id="MobiDB-lite"/>
    </source>
</evidence>
<proteinExistence type="inferred from homology"/>
<feature type="domain" description="Vacuolar protein sorting-associated protein 54 N-terminal" evidence="11">
    <location>
        <begin position="675"/>
        <end position="974"/>
    </location>
</feature>
<dbReference type="Pfam" id="PF10474">
    <property type="entry name" value="Syndetin_C"/>
    <property type="match status" value="1"/>
</dbReference>
<gene>
    <name evidence="13" type="ORF">niasHT_035821</name>
</gene>
<evidence type="ECO:0000256" key="3">
    <source>
        <dbReference type="ARBA" id="ARBA00011990"/>
    </source>
</evidence>
<dbReference type="PANTHER" id="PTHR13258">
    <property type="entry name" value="SYNDETIN"/>
    <property type="match status" value="1"/>
</dbReference>
<evidence type="ECO:0000313" key="13">
    <source>
        <dbReference type="EMBL" id="KAL3071951.1"/>
    </source>
</evidence>
<feature type="compositionally biased region" description="Acidic residues" evidence="9">
    <location>
        <begin position="360"/>
        <end position="397"/>
    </location>
</feature>
<evidence type="ECO:0000256" key="5">
    <source>
        <dbReference type="ARBA" id="ARBA00022927"/>
    </source>
</evidence>
<dbReference type="Gene3D" id="3.40.50.720">
    <property type="entry name" value="NAD(P)-binding Rossmann-like Domain"/>
    <property type="match status" value="1"/>
</dbReference>
<feature type="compositionally biased region" description="Acidic residues" evidence="9">
    <location>
        <begin position="415"/>
        <end position="438"/>
    </location>
</feature>
<dbReference type="InterPro" id="IPR019514">
    <property type="entry name" value="Syndetin_C"/>
</dbReference>
<comment type="catalytic activity">
    <reaction evidence="1">
        <text>dTDP-alpha-D-glucose = dTDP-4-dehydro-6-deoxy-alpha-D-glucose + H2O</text>
        <dbReference type="Rhea" id="RHEA:17221"/>
        <dbReference type="ChEBI" id="CHEBI:15377"/>
        <dbReference type="ChEBI" id="CHEBI:57477"/>
        <dbReference type="ChEBI" id="CHEBI:57649"/>
        <dbReference type="EC" id="4.2.1.46"/>
    </reaction>
</comment>
<dbReference type="InterPro" id="IPR036291">
    <property type="entry name" value="NAD(P)-bd_dom_sf"/>
</dbReference>
<feature type="compositionally biased region" description="Basic and acidic residues" evidence="9">
    <location>
        <begin position="339"/>
        <end position="359"/>
    </location>
</feature>
<dbReference type="CDD" id="cd05246">
    <property type="entry name" value="dTDP_GD_SDR_e"/>
    <property type="match status" value="1"/>
</dbReference>
<dbReference type="EC" id="4.2.1.46" evidence="3"/>
<evidence type="ECO:0000313" key="14">
    <source>
        <dbReference type="Proteomes" id="UP001620626"/>
    </source>
</evidence>
<dbReference type="InterPro" id="IPR005888">
    <property type="entry name" value="dTDP_Gluc_deHydtase"/>
</dbReference>
<feature type="compositionally biased region" description="Acidic residues" evidence="9">
    <location>
        <begin position="450"/>
        <end position="476"/>
    </location>
</feature>
<accession>A0ABD2I3I3</accession>
<dbReference type="GO" id="GO:0009225">
    <property type="term" value="P:nucleotide-sugar metabolic process"/>
    <property type="evidence" value="ECO:0007669"/>
    <property type="project" value="UniProtKB-ARBA"/>
</dbReference>
<evidence type="ECO:0000259" key="11">
    <source>
        <dbReference type="Pfam" id="PF10475"/>
    </source>
</evidence>
<dbReference type="GO" id="GO:0015031">
    <property type="term" value="P:protein transport"/>
    <property type="evidence" value="ECO:0007669"/>
    <property type="project" value="UniProtKB-KW"/>
</dbReference>
<dbReference type="Pfam" id="PF10475">
    <property type="entry name" value="Vps54_N"/>
    <property type="match status" value="1"/>
</dbReference>
<keyword evidence="14" id="KW-1185">Reference proteome</keyword>
<keyword evidence="5" id="KW-0653">Protein transport</keyword>
<feature type="region of interest" description="Disordered" evidence="9">
    <location>
        <begin position="339"/>
        <end position="596"/>
    </location>
</feature>
<evidence type="ECO:0000256" key="1">
    <source>
        <dbReference type="ARBA" id="ARBA00001539"/>
    </source>
</evidence>
<feature type="compositionally biased region" description="Basic and acidic residues" evidence="9">
    <location>
        <begin position="515"/>
        <end position="526"/>
    </location>
</feature>
<evidence type="ECO:0000256" key="7">
    <source>
        <dbReference type="ARBA" id="ARBA00067702"/>
    </source>
</evidence>
<reference evidence="13 14" key="1">
    <citation type="submission" date="2024-10" db="EMBL/GenBank/DDBJ databases">
        <authorList>
            <person name="Kim D."/>
        </authorList>
    </citation>
    <scope>NUCLEOTIDE SEQUENCE [LARGE SCALE GENOMIC DNA]</scope>
    <source>
        <strain evidence="13">BH-2024</strain>
    </source>
</reference>
<dbReference type="InterPro" id="IPR040047">
    <property type="entry name" value="VPS50"/>
</dbReference>
<feature type="compositionally biased region" description="Acidic residues" evidence="9">
    <location>
        <begin position="489"/>
        <end position="514"/>
    </location>
</feature>
<keyword evidence="4" id="KW-0813">Transport</keyword>
<feature type="coiled-coil region" evidence="8">
    <location>
        <begin position="699"/>
        <end position="726"/>
    </location>
</feature>
<sequence>MMNNALSAECFPANVLITGGCGFIGSNFVNFAFDRWPQAKFVNLDKMAPGASEKRIEKKCRNSDRYLFVKGNLTEATLVRNILTKNRIDTIVHFAALTHVDESYANPTEYMQENTVAMTVLLEAAKDHGQLAKLVHISTDEVYGDCLNAEEPKKEQSPMEPTNPYAVSKAACELLLRSYWHSYKVPYVMVRMNNVYGPKQFRNKLVPKFVRQALEKRPFTLAGGGTSKRSWMFVEDCIDGICRVTEKDALGTIYNIGTTFELSNSEMAYRIHHIVNRLIGREEAKPRFEFVPDRPHNDLRYWIDFSKIHRDLGWKCRIPFEEGITKTIAYYIEEWTKEGGGKTEEEKEIEEKGEIKEGEKEELEEEKEGEEEMEKEEKEVEEEEKEAEEEEKEEEEKGEIKEGEKEELEEKKEGEEEMEKEEKEVEEEEKEVEEEEKEAEEKGEIKEGEKEELEEEKEGEEEMEEEEKEVEEEEKEAEEKGEIKKGEKEELEEEKEGEEEMEEEEKEVEEEEKEAEEKGEIKKGEKEELEEEKEGEEEMEEEEKEVEEEEKEAEEKGEIKKGEKEELEEKKEGEEEMEEEEKEFVMGGGKDGIKLHNSDRTTQIVNGEVPKFGVLGKRIQNVFLQPKQVIRNQKGFYAMGEHNPTTSSASIIPDDSPVDEKDMPATDRAIEKLFDGIDAIYFMENGFKPIAHELEKLSAICSELEIDELERERFKLKRQMQVVSKKMSALIVKNSLSFNRQVENYESVRTNAEHLLRITRRMRSSIEIGKRKCRVLASVLASDYKRKLCLVVKRELALIATLRDSELKARQLLQTDDIWSFLTVVVGVIDAARHFQHYSFVKQISLTLLGILRSTECQMDAAFAEQTKLFNLERYALLNTASHFLGNTELVSVKLRRHFEGSLCDASRTAVLDFLTMRTNPEGTTEQSDERTIDNLPFEQLCQHIHLNDFLRILCKIGSSLVEILCIYHTILKFHMDEDKLALKNGQKDDTGGRESENSDQREEQFAEDNFDTNPLVEKGVMQKSLIDNAFDVFECASQNLNCLLANVEMSAIKFDQFIKVVELAERFRAFGRQYFGNPCQLIRHTLMDQSRKYIERYHAEKMEEVKMFLESETFTLCPVPIQFTLFDLPEFFFLKEMQQKQQNDEQTEEETEQNSVETFVHGKSIRFSVFRHSSEMETEIFPYSPEQFDESPRRIADRGRIICKNGEASQCSSSDDGTRNSIEDETLAPSPHNAMPNLCNSALNLLRVIGRFLQMATVLRSSAELSVESIVALFNCYVHSIFTFFCSDFDAQQQQQMFGTNFVTFRLRQFMQSIEKKMNGPGATESGQDSVENAELSLFCRRSSLCHALDRNDSDKLFLLAERIVGVESVGGGGNVNLSLDSFYRSLAAVFDLGDASFGCVAAKIIPFQSILKQILATDWTTGEIHSQHLPYVDAIVQECSQFKQKFVRLFPYVHISNELYAAIWSMLLLCIFRILVQGYADVKKCSIEGRALQLLDVEQLCGELEEMTGLRPLPHRPFVENFVKAFYLPFGELQNWMVNHTEYSLSQTSAILNAAAGAAANSSSSVATNSRKATMSRIMANLLDASGIGEGGNSLFQ</sequence>
<dbReference type="FunFam" id="3.40.50.720:FF:000304">
    <property type="entry name" value="UDP-glucose 4,6-dehydratase"/>
    <property type="match status" value="1"/>
</dbReference>
<feature type="compositionally biased region" description="Basic and acidic residues" evidence="9">
    <location>
        <begin position="985"/>
        <end position="1005"/>
    </location>
</feature>
<feature type="compositionally biased region" description="Basic and acidic residues" evidence="9">
    <location>
        <begin position="477"/>
        <end position="488"/>
    </location>
</feature>
<feature type="compositionally biased region" description="Basic and acidic residues" evidence="9">
    <location>
        <begin position="439"/>
        <end position="449"/>
    </location>
</feature>
<evidence type="ECO:0000256" key="6">
    <source>
        <dbReference type="ARBA" id="ARBA00023054"/>
    </source>
</evidence>
<dbReference type="InterPro" id="IPR016040">
    <property type="entry name" value="NAD(P)-bd_dom"/>
</dbReference>
<feature type="region of interest" description="Disordered" evidence="9">
    <location>
        <begin position="1208"/>
        <end position="1234"/>
    </location>
</feature>
<evidence type="ECO:0000256" key="2">
    <source>
        <dbReference type="ARBA" id="ARBA00008178"/>
    </source>
</evidence>
<feature type="region of interest" description="Disordered" evidence="9">
    <location>
        <begin position="985"/>
        <end position="1009"/>
    </location>
</feature>
<evidence type="ECO:0000256" key="8">
    <source>
        <dbReference type="SAM" id="Coils"/>
    </source>
</evidence>
<feature type="compositionally biased region" description="Basic and acidic residues" evidence="9">
    <location>
        <begin position="398"/>
        <end position="414"/>
    </location>
</feature>
<dbReference type="Proteomes" id="UP001620626">
    <property type="component" value="Unassembled WGS sequence"/>
</dbReference>
<comment type="caution">
    <text evidence="13">The sequence shown here is derived from an EMBL/GenBank/DDBJ whole genome shotgun (WGS) entry which is preliminary data.</text>
</comment>
<organism evidence="13 14">
    <name type="scientific">Heterodera trifolii</name>
    <dbReference type="NCBI Taxonomy" id="157864"/>
    <lineage>
        <taxon>Eukaryota</taxon>
        <taxon>Metazoa</taxon>
        <taxon>Ecdysozoa</taxon>
        <taxon>Nematoda</taxon>
        <taxon>Chromadorea</taxon>
        <taxon>Rhabditida</taxon>
        <taxon>Tylenchina</taxon>
        <taxon>Tylenchomorpha</taxon>
        <taxon>Tylenchoidea</taxon>
        <taxon>Heteroderidae</taxon>
        <taxon>Heteroderinae</taxon>
        <taxon>Heterodera</taxon>
    </lineage>
</organism>
<dbReference type="EMBL" id="JBICBT010001352">
    <property type="protein sequence ID" value="KAL3071951.1"/>
    <property type="molecule type" value="Genomic_DNA"/>
</dbReference>
<evidence type="ECO:0000259" key="12">
    <source>
        <dbReference type="Pfam" id="PF16363"/>
    </source>
</evidence>